<accession>A0AAU9ZW99</accession>
<dbReference type="PANTHER" id="PTHR22419:SF2">
    <property type="entry name" value="COILED-COIL DOMAIN-CONTAINING PROTEIN 172"/>
    <property type="match status" value="1"/>
</dbReference>
<evidence type="ECO:0000313" key="8">
    <source>
        <dbReference type="Proteomes" id="UP001152836"/>
    </source>
</evidence>
<dbReference type="EMBL" id="CALSGD010001525">
    <property type="protein sequence ID" value="CAH6938479.1"/>
    <property type="molecule type" value="Genomic_DNA"/>
</dbReference>
<evidence type="ECO:0000256" key="3">
    <source>
        <dbReference type="ARBA" id="ARBA00022327"/>
    </source>
</evidence>
<comment type="subcellular location">
    <subcellularLocation>
        <location evidence="1">Cytoplasm</location>
    </subcellularLocation>
</comment>
<proteinExistence type="inferred from homology"/>
<dbReference type="AlphaFoldDB" id="A0AAU9ZW99"/>
<keyword evidence="5 6" id="KW-0175">Coiled coil</keyword>
<sequence length="270" mass="31601">MSLESLFQQILFTEQQAEESRRALRGAPKICIHLLHSGFFIFLLKVQQFSEKSFLLKLLKTHENALERQCSEIMNQRDTLLQAFEATKKRVTAEEEKFIKEITDFNDEYEIAKKRDILMKEDMKMEIADLEKQANVLRGEMKSMECDNGHLQELQRQKSQLLQELFTLQKKLKVLKDEETEAICNTKYLEAEKIKVKEKPQHDAECLRLKQELELYNEDEMENTWKVLQAETQFLESCSLSLLLKAQTTLTGSNPTLYTTDSHDLSTARN</sequence>
<comment type="caution">
    <text evidence="7">The sequence shown here is derived from an EMBL/GenBank/DDBJ whole genome shotgun (WGS) entry which is preliminary data.</text>
</comment>
<evidence type="ECO:0000256" key="4">
    <source>
        <dbReference type="ARBA" id="ARBA00022490"/>
    </source>
</evidence>
<keyword evidence="8" id="KW-1185">Reference proteome</keyword>
<name>A0AAU9ZW99_PHORO</name>
<evidence type="ECO:0000256" key="6">
    <source>
        <dbReference type="SAM" id="Coils"/>
    </source>
</evidence>
<organism evidence="7 8">
    <name type="scientific">Phodopus roborovskii</name>
    <name type="common">Roborovski's desert hamster</name>
    <name type="synonym">Cricetulus roborovskii</name>
    <dbReference type="NCBI Taxonomy" id="109678"/>
    <lineage>
        <taxon>Eukaryota</taxon>
        <taxon>Metazoa</taxon>
        <taxon>Chordata</taxon>
        <taxon>Craniata</taxon>
        <taxon>Vertebrata</taxon>
        <taxon>Euteleostomi</taxon>
        <taxon>Mammalia</taxon>
        <taxon>Eutheria</taxon>
        <taxon>Euarchontoglires</taxon>
        <taxon>Glires</taxon>
        <taxon>Rodentia</taxon>
        <taxon>Myomorpha</taxon>
        <taxon>Muroidea</taxon>
        <taxon>Cricetidae</taxon>
        <taxon>Cricetinae</taxon>
        <taxon>Phodopus</taxon>
    </lineage>
</organism>
<dbReference type="PANTHER" id="PTHR22419">
    <property type="entry name" value="COILED-COIL DOMAIN-CONTAINING PROTEIN 172"/>
    <property type="match status" value="1"/>
</dbReference>
<reference evidence="7" key="1">
    <citation type="submission" date="2022-06" db="EMBL/GenBank/DDBJ databases">
        <authorList>
            <person name="Andreotti S."/>
            <person name="Wyler E."/>
        </authorList>
    </citation>
    <scope>NUCLEOTIDE SEQUENCE</scope>
</reference>
<evidence type="ECO:0000256" key="5">
    <source>
        <dbReference type="ARBA" id="ARBA00023054"/>
    </source>
</evidence>
<protein>
    <recommendedName>
        <fullName evidence="3">Coiled-coil domain-containing protein 172</fullName>
    </recommendedName>
</protein>
<gene>
    <name evidence="7" type="primary">Ccdc172</name>
    <name evidence="7" type="ORF">PHOROB_LOCUS13048</name>
</gene>
<feature type="coiled-coil region" evidence="6">
    <location>
        <begin position="120"/>
        <end position="178"/>
    </location>
</feature>
<evidence type="ECO:0000256" key="1">
    <source>
        <dbReference type="ARBA" id="ARBA00004496"/>
    </source>
</evidence>
<comment type="similarity">
    <text evidence="2">Belongs to the CCDC172 family.</text>
</comment>
<dbReference type="Proteomes" id="UP001152836">
    <property type="component" value="Unassembled WGS sequence"/>
</dbReference>
<keyword evidence="4" id="KW-0963">Cytoplasm</keyword>
<evidence type="ECO:0000313" key="7">
    <source>
        <dbReference type="EMBL" id="CAH6938479.1"/>
    </source>
</evidence>
<dbReference type="InterPro" id="IPR029618">
    <property type="entry name" value="CCDC172"/>
</dbReference>
<evidence type="ECO:0000256" key="2">
    <source>
        <dbReference type="ARBA" id="ARBA00008975"/>
    </source>
</evidence>
<dbReference type="GO" id="GO:0005737">
    <property type="term" value="C:cytoplasm"/>
    <property type="evidence" value="ECO:0007669"/>
    <property type="project" value="UniProtKB-SubCell"/>
</dbReference>